<gene>
    <name evidence="1" type="ORF">V6624_20260</name>
</gene>
<dbReference type="RefSeq" id="WP_162615002.1">
    <property type="nucleotide sequence ID" value="NZ_CP147988.1"/>
</dbReference>
<evidence type="ECO:0000313" key="1">
    <source>
        <dbReference type="EMBL" id="WXK49358.1"/>
    </source>
</evidence>
<sequence length="49" mass="5914">MMKRLVFQLNQQSFSSYTSNDKFRKYKVVMKHFTNGTEFSCIEIKTDKK</sequence>
<name>A0ABZ2QAS1_9FLAO</name>
<reference evidence="1 2" key="1">
    <citation type="submission" date="2024-02" db="EMBL/GenBank/DDBJ databases">
        <title>complete genome of Flavobacterium ginsenosidimutans Str. YTB16.</title>
        <authorList>
            <person name="Wang Q."/>
        </authorList>
    </citation>
    <scope>NUCLEOTIDE SEQUENCE [LARGE SCALE GENOMIC DNA]</scope>
    <source>
        <strain evidence="1 2">YTB16</strain>
    </source>
</reference>
<dbReference type="EMBL" id="CP147988">
    <property type="protein sequence ID" value="WXK49358.1"/>
    <property type="molecule type" value="Genomic_DNA"/>
</dbReference>
<organism evidence="1 2">
    <name type="scientific">Flavobacterium ginsenosidimutans</name>
    <dbReference type="NCBI Taxonomy" id="687844"/>
    <lineage>
        <taxon>Bacteria</taxon>
        <taxon>Pseudomonadati</taxon>
        <taxon>Bacteroidota</taxon>
        <taxon>Flavobacteriia</taxon>
        <taxon>Flavobacteriales</taxon>
        <taxon>Flavobacteriaceae</taxon>
        <taxon>Flavobacterium</taxon>
    </lineage>
</organism>
<protein>
    <submittedName>
        <fullName evidence="1">Uncharacterized protein</fullName>
    </submittedName>
</protein>
<accession>A0ABZ2QAS1</accession>
<keyword evidence="2" id="KW-1185">Reference proteome</keyword>
<evidence type="ECO:0000313" key="2">
    <source>
        <dbReference type="Proteomes" id="UP001447857"/>
    </source>
</evidence>
<proteinExistence type="predicted"/>
<dbReference type="Proteomes" id="UP001447857">
    <property type="component" value="Chromosome"/>
</dbReference>